<keyword evidence="1" id="KW-0472">Membrane</keyword>
<evidence type="ECO:0000313" key="3">
    <source>
        <dbReference type="EMBL" id="SNR86993.1"/>
    </source>
</evidence>
<dbReference type="EMBL" id="FZOB01000012">
    <property type="protein sequence ID" value="SNR86993.1"/>
    <property type="molecule type" value="Genomic_DNA"/>
</dbReference>
<protein>
    <recommendedName>
        <fullName evidence="2">Flavinylation-associated cytochrome domain-containing protein</fullName>
    </recommendedName>
</protein>
<proteinExistence type="predicted"/>
<feature type="transmembrane region" description="Helical" evidence="1">
    <location>
        <begin position="7"/>
        <end position="26"/>
    </location>
</feature>
<sequence length="280" mass="31050">MKKYISLLLLYSFIVETITGIVLYVMPHGSTAYWINWAFLGLDKTQWDDLHIIFGFLLIFFGIWHTVLNWNSIICYIKSKKDVFISKPFAISTALSALLCAGTVMGIPPFKKVIEIGNDFKAMWAKGELKPPAPHAEMYPLIKIAELLEIPPTRAAGFLNYKGIKVVSLYQNLKEIADMNSVRPVDIYKTLVEISPKGPVQIASSCPELADNIGEETISSLAKKLNMSEEEIIRKLSLVGIKANRDHTLKQIAINYNTAPSVILSIIHSKGGCSGCSGCN</sequence>
<accession>A0A238ZWF8</accession>
<dbReference type="RefSeq" id="WP_089323504.1">
    <property type="nucleotide sequence ID" value="NZ_FZOB01000012.1"/>
</dbReference>
<feature type="transmembrane region" description="Helical" evidence="1">
    <location>
        <begin position="52"/>
        <end position="77"/>
    </location>
</feature>
<reference evidence="4" key="1">
    <citation type="submission" date="2017-06" db="EMBL/GenBank/DDBJ databases">
        <authorList>
            <person name="Varghese N."/>
            <person name="Submissions S."/>
        </authorList>
    </citation>
    <scope>NUCLEOTIDE SEQUENCE [LARGE SCALE GENOMIC DNA]</scope>
    <source>
        <strain evidence="4">DSM 15668</strain>
    </source>
</reference>
<dbReference type="InterPro" id="IPR025517">
    <property type="entry name" value="DUF4405"/>
</dbReference>
<dbReference type="OrthoDB" id="9793491at2"/>
<keyword evidence="4" id="KW-1185">Reference proteome</keyword>
<keyword evidence="1" id="KW-0812">Transmembrane</keyword>
<feature type="transmembrane region" description="Helical" evidence="1">
    <location>
        <begin position="89"/>
        <end position="110"/>
    </location>
</feature>
<name>A0A238ZWF8_9BACT</name>
<keyword evidence="1" id="KW-1133">Transmembrane helix</keyword>
<dbReference type="AlphaFoldDB" id="A0A238ZWF8"/>
<feature type="domain" description="Flavinylation-associated cytochrome" evidence="2">
    <location>
        <begin position="4"/>
        <end position="70"/>
    </location>
</feature>
<gene>
    <name evidence="3" type="ORF">SAMN06265340_11225</name>
</gene>
<dbReference type="Pfam" id="PF14358">
    <property type="entry name" value="DUF4405"/>
    <property type="match status" value="1"/>
</dbReference>
<evidence type="ECO:0000313" key="4">
    <source>
        <dbReference type="Proteomes" id="UP000198405"/>
    </source>
</evidence>
<organism evidence="3 4">
    <name type="scientific">Desulfurobacterium atlanticum</name>
    <dbReference type="NCBI Taxonomy" id="240169"/>
    <lineage>
        <taxon>Bacteria</taxon>
        <taxon>Pseudomonadati</taxon>
        <taxon>Aquificota</taxon>
        <taxon>Aquificia</taxon>
        <taxon>Desulfurobacteriales</taxon>
        <taxon>Desulfurobacteriaceae</taxon>
        <taxon>Desulfurobacterium</taxon>
    </lineage>
</organism>
<evidence type="ECO:0000259" key="2">
    <source>
        <dbReference type="Pfam" id="PF14358"/>
    </source>
</evidence>
<evidence type="ECO:0000256" key="1">
    <source>
        <dbReference type="SAM" id="Phobius"/>
    </source>
</evidence>
<dbReference type="Proteomes" id="UP000198405">
    <property type="component" value="Unassembled WGS sequence"/>
</dbReference>